<proteinExistence type="predicted"/>
<evidence type="ECO:0000256" key="3">
    <source>
        <dbReference type="SAM" id="MobiDB-lite"/>
    </source>
</evidence>
<organism evidence="5 6">
    <name type="scientific">Microbacterium marinum</name>
    <dbReference type="NCBI Taxonomy" id="421115"/>
    <lineage>
        <taxon>Bacteria</taxon>
        <taxon>Bacillati</taxon>
        <taxon>Actinomycetota</taxon>
        <taxon>Actinomycetes</taxon>
        <taxon>Micrococcales</taxon>
        <taxon>Microbacteriaceae</taxon>
        <taxon>Microbacterium</taxon>
    </lineage>
</organism>
<dbReference type="InterPro" id="IPR011044">
    <property type="entry name" value="Quino_amine_DH_bsu"/>
</dbReference>
<evidence type="ECO:0000313" key="5">
    <source>
        <dbReference type="EMBL" id="MBB4667425.1"/>
    </source>
</evidence>
<keyword evidence="4" id="KW-0732">Signal</keyword>
<feature type="disulfide bond" evidence="2">
    <location>
        <begin position="1230"/>
        <end position="1281"/>
    </location>
</feature>
<dbReference type="PANTHER" id="PTHR37981">
    <property type="entry name" value="LIPASE 2"/>
    <property type="match status" value="1"/>
</dbReference>
<evidence type="ECO:0008006" key="7">
    <source>
        <dbReference type="Google" id="ProtNLM"/>
    </source>
</evidence>
<feature type="chain" id="PRO_5030770383" description="GDSL-like Lipase/Acylhydrolase family protein" evidence="4">
    <location>
        <begin position="36"/>
        <end position="1345"/>
    </location>
</feature>
<feature type="region of interest" description="Disordered" evidence="3">
    <location>
        <begin position="32"/>
        <end position="51"/>
    </location>
</feature>
<accession>A0A7W7BRC1</accession>
<keyword evidence="2" id="KW-1015">Disulfide bond</keyword>
<dbReference type="CDD" id="cd01823">
    <property type="entry name" value="SEST_like"/>
    <property type="match status" value="1"/>
</dbReference>
<dbReference type="Gene3D" id="3.40.50.1110">
    <property type="entry name" value="SGNH hydrolase"/>
    <property type="match status" value="1"/>
</dbReference>
<feature type="signal peptide" evidence="4">
    <location>
        <begin position="1"/>
        <end position="35"/>
    </location>
</feature>
<reference evidence="5 6" key="1">
    <citation type="submission" date="2020-08" db="EMBL/GenBank/DDBJ databases">
        <title>Sequencing the genomes of 1000 actinobacteria strains.</title>
        <authorList>
            <person name="Klenk H.-P."/>
        </authorList>
    </citation>
    <scope>NUCLEOTIDE SEQUENCE [LARGE SCALE GENOMIC DNA]</scope>
    <source>
        <strain evidence="5 6">DSM 24947</strain>
    </source>
</reference>
<feature type="active site" evidence="1">
    <location>
        <position position="1323"/>
    </location>
</feature>
<keyword evidence="6" id="KW-1185">Reference proteome</keyword>
<feature type="region of interest" description="Disordered" evidence="3">
    <location>
        <begin position="1033"/>
        <end position="1055"/>
    </location>
</feature>
<dbReference type="EMBL" id="JACHMD010000001">
    <property type="protein sequence ID" value="MBB4667425.1"/>
    <property type="molecule type" value="Genomic_DNA"/>
</dbReference>
<evidence type="ECO:0000313" key="6">
    <source>
        <dbReference type="Proteomes" id="UP000573729"/>
    </source>
</evidence>
<dbReference type="Proteomes" id="UP000573729">
    <property type="component" value="Unassembled WGS sequence"/>
</dbReference>
<dbReference type="InterPro" id="IPR036514">
    <property type="entry name" value="SGNH_hydro_sf"/>
</dbReference>
<feature type="disulfide bond" evidence="2">
    <location>
        <begin position="1158"/>
        <end position="1171"/>
    </location>
</feature>
<dbReference type="GO" id="GO:0004806">
    <property type="term" value="F:triacylglycerol lipase activity"/>
    <property type="evidence" value="ECO:0007669"/>
    <property type="project" value="TreeGrafter"/>
</dbReference>
<feature type="disulfide bond" evidence="2">
    <location>
        <begin position="1052"/>
        <end position="1090"/>
    </location>
</feature>
<evidence type="ECO:0000256" key="1">
    <source>
        <dbReference type="PIRSR" id="PIRSR637460-1"/>
    </source>
</evidence>
<dbReference type="RefSeq" id="WP_184217874.1">
    <property type="nucleotide sequence ID" value="NZ_JACHMD010000001.1"/>
</dbReference>
<evidence type="ECO:0000256" key="2">
    <source>
        <dbReference type="PIRSR" id="PIRSR637460-2"/>
    </source>
</evidence>
<evidence type="ECO:0000256" key="4">
    <source>
        <dbReference type="SAM" id="SignalP"/>
    </source>
</evidence>
<dbReference type="SUPFAM" id="SSF52266">
    <property type="entry name" value="SGNH hydrolase"/>
    <property type="match status" value="1"/>
</dbReference>
<feature type="compositionally biased region" description="Polar residues" evidence="3">
    <location>
        <begin position="407"/>
        <end position="420"/>
    </location>
</feature>
<comment type="caution">
    <text evidence="5">The sequence shown here is derived from an EMBL/GenBank/DDBJ whole genome shotgun (WGS) entry which is preliminary data.</text>
</comment>
<feature type="region of interest" description="Disordered" evidence="3">
    <location>
        <begin position="393"/>
        <end position="449"/>
    </location>
</feature>
<dbReference type="SUPFAM" id="SSF50969">
    <property type="entry name" value="YVTN repeat-like/Quinoprotein amine dehydrogenase"/>
    <property type="match status" value="1"/>
</dbReference>
<feature type="active site" description="Nucleophile" evidence="1">
    <location>
        <position position="1025"/>
    </location>
</feature>
<sequence length="1345" mass="143020">MKLHSSAPLRMSAAIAAMAIVAAGFMPFGSPNAEASQPETPAPAQDDALTERGVPNSQRAELLGGDWKTNDDVVHTVVADAEKIDVLTAEARDGYKWSTTASLVLPQTDTDRWISNSCVTTSGDHLALVFAPRAVTNSDVGMSAGAAAAILDIQTGEWTLIDGGYTMAYFNPGCGDDDTVTLTSFDATSSSTSVTVIDAATKDEVRSAKLKGQATSAIADAEGTIFAAADKGVVALDRSGKQSLLARTTGTAFDLVLDDGGRLGYLVAEGDRAVAYLGSPSAKSAAKPVARGPLAGSGLQRAPQGGVVLTGPDIALVGAPRDVAKLENATPHAVISSTGAIVLNEVKPAGLARTGAQADELVDKIEVSATATASDEDLLFSLAPDAKELAAETTERYEALVDPEAPSGSTARSLTTSSAGDPNELPESERTCAVPRNDPNNQAYQPKPRQVEWAVNRAVLGQLTETRPANWRNLGMPSYSAQGLFPRVTLAGGGTIPPQISLAVLMQESNLWQASRFTSPGNTGNPLIGDYYGNRGTPWEVHFTYADCGYGVGQITDGMRLAGRERAGEVALPYNQQRAIALDYTANIAMSVRMLGQKWNQLAAKGITINNGSANYIENWFGAVWAYNTGVQPSVNFGNPGCDPGPNCTGASGTWGLGWSNNPVNPIYAAARQPFLEVSAADAATPQYWPYPEKIMGFAAWGLELPQTVWADPDTRTYPADYAHSYRVANWLSTDNFNGELNRSQVKPPRELFCETSRNLCDPTTTAACTLSSKECWWNGNATWKPDCSNYCGYGFQRFPSSYTTEASSMASTLPALTLRSSFLPNCAAVPSNWLVVDDTKHSSARNPADCTTRPSTGSFEFTFPFAEANGSYPAKIDVHQQGGGFNGHFYFARMHKENADINAGDRLKVTGEWSLGQSLNQWTRVWVHMPSYAAWTPQAGYTVTYGPNESQTRYLPQRRYANEWVPLGVFDVNGVPTVSMTNLVTDVNPEDPRGAGIDDVAWDAVAFEPLSSKPEHFVVALGDSYSSGEGAGAYEPWSDNNGNDAEKRNRCHQSDNAWVRKSTIPGETQSIGALSDASSSKMDFHFLACSGAESEHLLPYHSVAGAKPSNGWGENGRFGQNGMVSQMDAGYLDENTTLVTLSIGGNDMHFAGVISECAGSTVMPAGHDNCSHKILSGDTDSIVVASEERLQSELPDSIDTVLNEVRLRAPNASIVLMGYPKLFETGSTCITVAAVNKGWLNELSDGIQDVMDSATDAVDSPSARAVSVSPQAAFAGKNLCVANGSGITGLEFGLTRGEPAVFFAGDFRIVSTQGVVSQTSVHPNNLGTDYFSSALEEALVDLYP</sequence>
<gene>
    <name evidence="5" type="ORF">BKA24_002134</name>
</gene>
<name>A0A7W7BRC1_9MICO</name>
<dbReference type="PANTHER" id="PTHR37981:SF1">
    <property type="entry name" value="SGNH HYDROLASE-TYPE ESTERASE DOMAIN-CONTAINING PROTEIN"/>
    <property type="match status" value="1"/>
</dbReference>
<dbReference type="InterPro" id="IPR037460">
    <property type="entry name" value="SEST-like"/>
</dbReference>
<protein>
    <recommendedName>
        <fullName evidence="7">GDSL-like Lipase/Acylhydrolase family protein</fullName>
    </recommendedName>
</protein>
<dbReference type="GO" id="GO:0019433">
    <property type="term" value="P:triglyceride catabolic process"/>
    <property type="evidence" value="ECO:0007669"/>
    <property type="project" value="TreeGrafter"/>
</dbReference>